<dbReference type="AlphaFoldDB" id="Q67S89"/>
<dbReference type="PANTHER" id="PTHR43848">
    <property type="entry name" value="PUTRESCINE TRANSPORT SYSTEM PERMEASE PROTEIN POTI"/>
    <property type="match status" value="1"/>
</dbReference>
<dbReference type="GO" id="GO:0005886">
    <property type="term" value="C:plasma membrane"/>
    <property type="evidence" value="ECO:0007669"/>
    <property type="project" value="UniProtKB-SubCell"/>
</dbReference>
<dbReference type="RefSeq" id="WP_011194603.1">
    <property type="nucleotide sequence ID" value="NC_006177.1"/>
</dbReference>
<keyword evidence="3 8" id="KW-0813">Transport</keyword>
<proteinExistence type="inferred from homology"/>
<dbReference type="InterPro" id="IPR051789">
    <property type="entry name" value="Bact_Polyamine_Transport"/>
</dbReference>
<feature type="transmembrane region" description="Helical" evidence="8">
    <location>
        <begin position="12"/>
        <end position="31"/>
    </location>
</feature>
<dbReference type="STRING" id="292459.STH469"/>
<feature type="transmembrane region" description="Helical" evidence="8">
    <location>
        <begin position="173"/>
        <end position="195"/>
    </location>
</feature>
<organism evidence="10 11">
    <name type="scientific">Symbiobacterium thermophilum (strain DSM 24528 / JCM 14929 / IAM 14863 / T)</name>
    <dbReference type="NCBI Taxonomy" id="292459"/>
    <lineage>
        <taxon>Bacteria</taxon>
        <taxon>Bacillati</taxon>
        <taxon>Bacillota</taxon>
        <taxon>Clostridia</taxon>
        <taxon>Eubacteriales</taxon>
        <taxon>Symbiobacteriaceae</taxon>
        <taxon>Symbiobacterium</taxon>
    </lineage>
</organism>
<evidence type="ECO:0000256" key="4">
    <source>
        <dbReference type="ARBA" id="ARBA00022475"/>
    </source>
</evidence>
<evidence type="ECO:0000256" key="3">
    <source>
        <dbReference type="ARBA" id="ARBA00022448"/>
    </source>
</evidence>
<dbReference type="InterPro" id="IPR035906">
    <property type="entry name" value="MetI-like_sf"/>
</dbReference>
<keyword evidence="6 8" id="KW-1133">Transmembrane helix</keyword>
<dbReference type="InterPro" id="IPR000515">
    <property type="entry name" value="MetI-like"/>
</dbReference>
<dbReference type="PANTHER" id="PTHR43848:SF2">
    <property type="entry name" value="PUTRESCINE TRANSPORT SYSTEM PERMEASE PROTEIN POTI"/>
    <property type="match status" value="1"/>
</dbReference>
<dbReference type="HOGENOM" id="CLU_016047_3_0_9"/>
<name>Q67S89_SYMTH</name>
<comment type="subcellular location">
    <subcellularLocation>
        <location evidence="1 8">Cell membrane</location>
        <topology evidence="1 8">Multi-pass membrane protein</topology>
    </subcellularLocation>
</comment>
<gene>
    <name evidence="10" type="ordered locus">STH469</name>
</gene>
<dbReference type="SUPFAM" id="SSF161098">
    <property type="entry name" value="MetI-like"/>
    <property type="match status" value="1"/>
</dbReference>
<evidence type="ECO:0000256" key="5">
    <source>
        <dbReference type="ARBA" id="ARBA00022692"/>
    </source>
</evidence>
<evidence type="ECO:0000256" key="8">
    <source>
        <dbReference type="RuleBase" id="RU363032"/>
    </source>
</evidence>
<keyword evidence="5 8" id="KW-0812">Transmembrane</keyword>
<evidence type="ECO:0000313" key="11">
    <source>
        <dbReference type="Proteomes" id="UP000000417"/>
    </source>
</evidence>
<feature type="transmembrane region" description="Helical" evidence="8">
    <location>
        <begin position="65"/>
        <end position="87"/>
    </location>
</feature>
<feature type="transmembrane region" description="Helical" evidence="8">
    <location>
        <begin position="233"/>
        <end position="252"/>
    </location>
</feature>
<evidence type="ECO:0000256" key="6">
    <source>
        <dbReference type="ARBA" id="ARBA00022989"/>
    </source>
</evidence>
<dbReference type="CDD" id="cd06261">
    <property type="entry name" value="TM_PBP2"/>
    <property type="match status" value="1"/>
</dbReference>
<evidence type="ECO:0000256" key="7">
    <source>
        <dbReference type="ARBA" id="ARBA00023136"/>
    </source>
</evidence>
<protein>
    <submittedName>
        <fullName evidence="10">Spermidine/putrescine ABC transporter permease protein</fullName>
    </submittedName>
</protein>
<dbReference type="KEGG" id="sth:STH469"/>
<comment type="similarity">
    <text evidence="2">Belongs to the binding-protein-dependent transport system permease family. CysTW subfamily.</text>
</comment>
<evidence type="ECO:0000256" key="1">
    <source>
        <dbReference type="ARBA" id="ARBA00004651"/>
    </source>
</evidence>
<dbReference type="eggNOG" id="COG1177">
    <property type="taxonomic scope" value="Bacteria"/>
</dbReference>
<accession>Q67S89</accession>
<sequence length="257" mass="27932">MKRGSGLLRLHAALVYGFLYLPIFLLVILSFNSSRTSAVWKGFTLDWYVRLFQNRLLWEAVKNSLIIAAATAVIATALGTAAALALHRRHIPGRVWIEGLLYVPLVLPDIVLGVGALVLFTALGISLGLGTILAAHVGTSISYVVLVLRARLSDMDERLEEAARDLGATPWQTLRYVTLPLLMPAIVAAILLSFTLSLDDFILSFFTAGPGATTLPLRVYGMMKTGLTPEVNALSTIMVLVTGIATTLYLRLTENRI</sequence>
<dbReference type="PROSITE" id="PS50928">
    <property type="entry name" value="ABC_TM1"/>
    <property type="match status" value="1"/>
</dbReference>
<evidence type="ECO:0000313" key="10">
    <source>
        <dbReference type="EMBL" id="BAD39454.1"/>
    </source>
</evidence>
<feature type="transmembrane region" description="Helical" evidence="8">
    <location>
        <begin position="131"/>
        <end position="152"/>
    </location>
</feature>
<keyword evidence="4" id="KW-1003">Cell membrane</keyword>
<evidence type="ECO:0000256" key="2">
    <source>
        <dbReference type="ARBA" id="ARBA00007069"/>
    </source>
</evidence>
<dbReference type="Gene3D" id="1.10.3720.10">
    <property type="entry name" value="MetI-like"/>
    <property type="match status" value="1"/>
</dbReference>
<dbReference type="GO" id="GO:0055085">
    <property type="term" value="P:transmembrane transport"/>
    <property type="evidence" value="ECO:0007669"/>
    <property type="project" value="InterPro"/>
</dbReference>
<reference evidence="10 11" key="1">
    <citation type="journal article" date="2004" name="Nucleic Acids Res.">
        <title>Genome sequence of Symbiobacterium thermophilum, an uncultivable bacterium that depends on microbial commensalism.</title>
        <authorList>
            <person name="Ueda K."/>
            <person name="Yamashita A."/>
            <person name="Ishikawa J."/>
            <person name="Shimada M."/>
            <person name="Watsuji T."/>
            <person name="Morimura K."/>
            <person name="Ikeda H."/>
            <person name="Hattori M."/>
            <person name="Beppu T."/>
        </authorList>
    </citation>
    <scope>NUCLEOTIDE SEQUENCE [LARGE SCALE GENOMIC DNA]</scope>
    <source>
        <strain evidence="11">T / IAM 14863</strain>
    </source>
</reference>
<feature type="domain" description="ABC transmembrane type-1" evidence="9">
    <location>
        <begin position="61"/>
        <end position="249"/>
    </location>
</feature>
<dbReference type="EMBL" id="AP006840">
    <property type="protein sequence ID" value="BAD39454.1"/>
    <property type="molecule type" value="Genomic_DNA"/>
</dbReference>
<keyword evidence="7 8" id="KW-0472">Membrane</keyword>
<dbReference type="Pfam" id="PF00528">
    <property type="entry name" value="BPD_transp_1"/>
    <property type="match status" value="1"/>
</dbReference>
<dbReference type="OrthoDB" id="9782004at2"/>
<dbReference type="Proteomes" id="UP000000417">
    <property type="component" value="Chromosome"/>
</dbReference>
<keyword evidence="11" id="KW-1185">Reference proteome</keyword>
<feature type="transmembrane region" description="Helical" evidence="8">
    <location>
        <begin position="99"/>
        <end position="125"/>
    </location>
</feature>
<evidence type="ECO:0000259" key="9">
    <source>
        <dbReference type="PROSITE" id="PS50928"/>
    </source>
</evidence>